<evidence type="ECO:0000313" key="20">
    <source>
        <dbReference type="Proteomes" id="UP000006851"/>
    </source>
</evidence>
<dbReference type="HOGENOM" id="CLU_035304_1_1_11"/>
<dbReference type="PANTHER" id="PTHR21071:SF4">
    <property type="entry name" value="UDP-N-ACETYLENOLPYRUVOYLGLUCOSAMINE REDUCTASE"/>
    <property type="match status" value="1"/>
</dbReference>
<dbReference type="NCBIfam" id="TIGR00179">
    <property type="entry name" value="murB"/>
    <property type="match status" value="1"/>
</dbReference>
<evidence type="ECO:0000256" key="7">
    <source>
        <dbReference type="ARBA" id="ARBA00022618"/>
    </source>
</evidence>
<dbReference type="EMBL" id="CP002628">
    <property type="protein sequence ID" value="AEB06337.1"/>
    <property type="molecule type" value="Genomic_DNA"/>
</dbReference>
<dbReference type="InterPro" id="IPR011601">
    <property type="entry name" value="MurB_C"/>
</dbReference>
<dbReference type="Proteomes" id="UP000006851">
    <property type="component" value="Chromosome"/>
</dbReference>
<dbReference type="EC" id="1.3.1.98" evidence="17"/>
<reference evidence="20" key="1">
    <citation type="journal article" date="2013" name="Stand. Genomic Sci.">
        <title>Complete genome sequence of Coriobacterium glomerans type strain (PW2(T)) from the midgut of Pyrrhocoris apterus L. (red soldier bug).</title>
        <authorList>
            <person name="Stackebrandt E."/>
            <person name="Zeytun A."/>
            <person name="Lapidus A."/>
            <person name="Nolan M."/>
            <person name="Lucas S."/>
            <person name="Hammon N."/>
            <person name="Deshpande S."/>
            <person name="Cheng J.F."/>
            <person name="Tapia R."/>
            <person name="Goodwin L.A."/>
            <person name="Pitluck S."/>
            <person name="Liolios K."/>
            <person name="Pagani I."/>
            <person name="Ivanova N."/>
            <person name="Mavromatis K."/>
            <person name="Mikhailova N."/>
            <person name="Huntemann M."/>
            <person name="Pati A."/>
            <person name="Chen A."/>
            <person name="Palaniappan K."/>
            <person name="Chang Y.J."/>
            <person name="Land M."/>
            <person name="Hauser L."/>
            <person name="Rohde M."/>
            <person name="Pukall R."/>
            <person name="Goker M."/>
            <person name="Detter J.C."/>
            <person name="Woyke T."/>
            <person name="Bristow J."/>
            <person name="Eisen J.A."/>
            <person name="Markowitz V."/>
            <person name="Hugenholtz P."/>
            <person name="Kyrpides N.C."/>
            <person name="Klenk H.P."/>
        </authorList>
    </citation>
    <scope>NUCLEOTIDE SEQUENCE</scope>
    <source>
        <strain evidence="20">ATCC 49209 / DSM 20642 / JCM 10262 / PW2</strain>
    </source>
</reference>
<keyword evidence="20" id="KW-1185">Reference proteome</keyword>
<keyword evidence="6 17" id="KW-0963">Cytoplasm</keyword>
<keyword evidence="7 17" id="KW-0132">Cell division</keyword>
<dbReference type="InterPro" id="IPR036635">
    <property type="entry name" value="MurB_C_sf"/>
</dbReference>
<dbReference type="Pfam" id="PF01565">
    <property type="entry name" value="FAD_binding_4"/>
    <property type="match status" value="1"/>
</dbReference>
<dbReference type="GO" id="GO:0051301">
    <property type="term" value="P:cell division"/>
    <property type="evidence" value="ECO:0007669"/>
    <property type="project" value="UniProtKB-KW"/>
</dbReference>
<gene>
    <name evidence="17" type="primary">murB</name>
    <name evidence="19" type="ordered locus">Corgl_0210</name>
</gene>
<evidence type="ECO:0000256" key="2">
    <source>
        <dbReference type="ARBA" id="ARBA00003921"/>
    </source>
</evidence>
<evidence type="ECO:0000256" key="17">
    <source>
        <dbReference type="HAMAP-Rule" id="MF_00037"/>
    </source>
</evidence>
<dbReference type="PANTHER" id="PTHR21071">
    <property type="entry name" value="UDP-N-ACETYLENOLPYRUVOYLGLUCOSAMINE REDUCTASE"/>
    <property type="match status" value="1"/>
</dbReference>
<dbReference type="eggNOG" id="COG0812">
    <property type="taxonomic scope" value="Bacteria"/>
</dbReference>
<dbReference type="GO" id="GO:0008360">
    <property type="term" value="P:regulation of cell shape"/>
    <property type="evidence" value="ECO:0007669"/>
    <property type="project" value="UniProtKB-KW"/>
</dbReference>
<keyword evidence="11 17" id="KW-0133">Cell shape</keyword>
<proteinExistence type="inferred from homology"/>
<dbReference type="SUPFAM" id="SSF56176">
    <property type="entry name" value="FAD-binding/transporter-associated domain-like"/>
    <property type="match status" value="1"/>
</dbReference>
<dbReference type="OrthoDB" id="9804753at2"/>
<dbReference type="NCBIfam" id="NF010480">
    <property type="entry name" value="PRK13905.1"/>
    <property type="match status" value="1"/>
</dbReference>
<dbReference type="HAMAP" id="MF_00037">
    <property type="entry name" value="MurB"/>
    <property type="match status" value="1"/>
</dbReference>
<comment type="similarity">
    <text evidence="5 17">Belongs to the MurB family.</text>
</comment>
<dbReference type="InterPro" id="IPR016166">
    <property type="entry name" value="FAD-bd_PCMH"/>
</dbReference>
<keyword evidence="15 17" id="KW-0961">Cell wall biogenesis/degradation</keyword>
<feature type="active site" description="Proton donor" evidence="17">
    <location>
        <position position="246"/>
    </location>
</feature>
<dbReference type="GO" id="GO:0071949">
    <property type="term" value="F:FAD binding"/>
    <property type="evidence" value="ECO:0007669"/>
    <property type="project" value="InterPro"/>
</dbReference>
<dbReference type="KEGG" id="cgo:Corgl_0210"/>
<dbReference type="GO" id="GO:0005829">
    <property type="term" value="C:cytosol"/>
    <property type="evidence" value="ECO:0007669"/>
    <property type="project" value="TreeGrafter"/>
</dbReference>
<evidence type="ECO:0000313" key="19">
    <source>
        <dbReference type="EMBL" id="AEB06337.1"/>
    </source>
</evidence>
<dbReference type="AlphaFoldDB" id="F2NAF1"/>
<evidence type="ECO:0000256" key="15">
    <source>
        <dbReference type="ARBA" id="ARBA00023316"/>
    </source>
</evidence>
<dbReference type="InterPro" id="IPR006094">
    <property type="entry name" value="Oxid_FAD_bind_N"/>
</dbReference>
<evidence type="ECO:0000256" key="16">
    <source>
        <dbReference type="ARBA" id="ARBA00048914"/>
    </source>
</evidence>
<comment type="cofactor">
    <cofactor evidence="1 17">
        <name>FAD</name>
        <dbReference type="ChEBI" id="CHEBI:57692"/>
    </cofactor>
</comment>
<feature type="domain" description="FAD-binding PCMH-type" evidence="18">
    <location>
        <begin position="37"/>
        <end position="217"/>
    </location>
</feature>
<evidence type="ECO:0000256" key="11">
    <source>
        <dbReference type="ARBA" id="ARBA00022960"/>
    </source>
</evidence>
<dbReference type="GO" id="GO:0008762">
    <property type="term" value="F:UDP-N-acetylmuramate dehydrogenase activity"/>
    <property type="evidence" value="ECO:0007669"/>
    <property type="project" value="UniProtKB-UniRule"/>
</dbReference>
<dbReference type="GO" id="GO:0009252">
    <property type="term" value="P:peptidoglycan biosynthetic process"/>
    <property type="evidence" value="ECO:0007669"/>
    <property type="project" value="UniProtKB-UniRule"/>
</dbReference>
<evidence type="ECO:0000256" key="14">
    <source>
        <dbReference type="ARBA" id="ARBA00023306"/>
    </source>
</evidence>
<dbReference type="STRING" id="700015.Corgl_0210"/>
<evidence type="ECO:0000256" key="6">
    <source>
        <dbReference type="ARBA" id="ARBA00022490"/>
    </source>
</evidence>
<keyword evidence="12 17" id="KW-0573">Peptidoglycan synthesis</keyword>
<evidence type="ECO:0000256" key="9">
    <source>
        <dbReference type="ARBA" id="ARBA00022827"/>
    </source>
</evidence>
<dbReference type="Pfam" id="PF02873">
    <property type="entry name" value="MurB_C"/>
    <property type="match status" value="1"/>
</dbReference>
<comment type="subcellular location">
    <subcellularLocation>
        <location evidence="3 17">Cytoplasm</location>
    </subcellularLocation>
</comment>
<feature type="active site" evidence="17">
    <location>
        <position position="196"/>
    </location>
</feature>
<keyword evidence="14 17" id="KW-0131">Cell cycle</keyword>
<name>F2NAF1_CORGP</name>
<comment type="function">
    <text evidence="2 17">Cell wall formation.</text>
</comment>
<keyword evidence="8 17" id="KW-0285">Flavoprotein</keyword>
<evidence type="ECO:0000256" key="8">
    <source>
        <dbReference type="ARBA" id="ARBA00022630"/>
    </source>
</evidence>
<evidence type="ECO:0000259" key="18">
    <source>
        <dbReference type="PROSITE" id="PS51387"/>
    </source>
</evidence>
<dbReference type="SUPFAM" id="SSF56194">
    <property type="entry name" value="Uridine diphospho-N-Acetylenolpyruvylglucosamine reductase, MurB, C-terminal domain"/>
    <property type="match status" value="1"/>
</dbReference>
<evidence type="ECO:0000256" key="12">
    <source>
        <dbReference type="ARBA" id="ARBA00022984"/>
    </source>
</evidence>
<evidence type="ECO:0000256" key="10">
    <source>
        <dbReference type="ARBA" id="ARBA00022857"/>
    </source>
</evidence>
<feature type="active site" evidence="17">
    <location>
        <position position="316"/>
    </location>
</feature>
<comment type="catalytic activity">
    <reaction evidence="16 17">
        <text>UDP-N-acetyl-alpha-D-muramate + NADP(+) = UDP-N-acetyl-3-O-(1-carboxyvinyl)-alpha-D-glucosamine + NADPH + H(+)</text>
        <dbReference type="Rhea" id="RHEA:12248"/>
        <dbReference type="ChEBI" id="CHEBI:15378"/>
        <dbReference type="ChEBI" id="CHEBI:57783"/>
        <dbReference type="ChEBI" id="CHEBI:58349"/>
        <dbReference type="ChEBI" id="CHEBI:68483"/>
        <dbReference type="ChEBI" id="CHEBI:70757"/>
        <dbReference type="EC" id="1.3.1.98"/>
    </reaction>
</comment>
<dbReference type="Gene3D" id="3.90.78.10">
    <property type="entry name" value="UDP-N-acetylenolpyruvoylglucosamine reductase, C-terminal domain"/>
    <property type="match status" value="1"/>
</dbReference>
<dbReference type="InterPro" id="IPR016169">
    <property type="entry name" value="FAD-bd_PCMH_sub2"/>
</dbReference>
<evidence type="ECO:0000256" key="13">
    <source>
        <dbReference type="ARBA" id="ARBA00023002"/>
    </source>
</evidence>
<dbReference type="Gene3D" id="3.30.465.10">
    <property type="match status" value="1"/>
</dbReference>
<dbReference type="InterPro" id="IPR003170">
    <property type="entry name" value="MurB"/>
</dbReference>
<keyword evidence="9 17" id="KW-0274">FAD</keyword>
<dbReference type="RefSeq" id="WP_013708080.1">
    <property type="nucleotide sequence ID" value="NC_015389.1"/>
</dbReference>
<dbReference type="PROSITE" id="PS51387">
    <property type="entry name" value="FAD_PCMH"/>
    <property type="match status" value="1"/>
</dbReference>
<keyword evidence="10 17" id="KW-0521">NADP</keyword>
<evidence type="ECO:0000256" key="1">
    <source>
        <dbReference type="ARBA" id="ARBA00001974"/>
    </source>
</evidence>
<organism evidence="19 20">
    <name type="scientific">Coriobacterium glomerans (strain ATCC 49209 / DSM 20642 / JCM 10262 / PW2)</name>
    <dbReference type="NCBI Taxonomy" id="700015"/>
    <lineage>
        <taxon>Bacteria</taxon>
        <taxon>Bacillati</taxon>
        <taxon>Actinomycetota</taxon>
        <taxon>Coriobacteriia</taxon>
        <taxon>Coriobacteriales</taxon>
        <taxon>Coriobacteriaceae</taxon>
        <taxon>Coriobacterium</taxon>
    </lineage>
</organism>
<protein>
    <recommendedName>
        <fullName evidence="17">UDP-N-acetylenolpyruvoylglucosamine reductase</fullName>
        <ecNumber evidence="17">1.3.1.98</ecNumber>
    </recommendedName>
    <alternativeName>
        <fullName evidence="17">UDP-N-acetylmuramate dehydrogenase</fullName>
    </alternativeName>
</protein>
<evidence type="ECO:0000256" key="3">
    <source>
        <dbReference type="ARBA" id="ARBA00004496"/>
    </source>
</evidence>
<dbReference type="InterPro" id="IPR036318">
    <property type="entry name" value="FAD-bd_PCMH-like_sf"/>
</dbReference>
<sequence>MHEHGRIGEDVICALAGAAGDDNVVLAEPMAKHTTFRIGGPADVMVSPRSIDACAASLDVCAQAGIPVLIVGNGSNLLVGDRGIRGVVIRMRENLDAISVDDTRIRAEAGALLSDVARVAESESLTGFEPISGIPATVGGACFMNAGAYGSSTGEVLESVTAYVPGDSGNRGLDPDSRKRGSVVEIARADLELDYRSSRVSREGLIVLAATFALDRGESAAIRAAMRDFRMQRERKQPLDVPSAGSTFRRPPGRFAGKLIMDAGLRGTCVGGARVSDKHCGFVVNADRATAADVCALMALVQKRVKRSFGVDLEPEIRRVGEF</sequence>
<dbReference type="InterPro" id="IPR016167">
    <property type="entry name" value="FAD-bd_PCMH_sub1"/>
</dbReference>
<comment type="pathway">
    <text evidence="4 17">Cell wall biogenesis; peptidoglycan biosynthesis.</text>
</comment>
<dbReference type="UniPathway" id="UPA00219"/>
<keyword evidence="13 17" id="KW-0560">Oxidoreductase</keyword>
<dbReference type="GO" id="GO:0071555">
    <property type="term" value="P:cell wall organization"/>
    <property type="evidence" value="ECO:0007669"/>
    <property type="project" value="UniProtKB-KW"/>
</dbReference>
<evidence type="ECO:0000256" key="4">
    <source>
        <dbReference type="ARBA" id="ARBA00004752"/>
    </source>
</evidence>
<accession>F2NAF1</accession>
<evidence type="ECO:0000256" key="5">
    <source>
        <dbReference type="ARBA" id="ARBA00010485"/>
    </source>
</evidence>
<dbReference type="Gene3D" id="3.30.43.10">
    <property type="entry name" value="Uridine Diphospho-n-acetylenolpyruvylglucosamine Reductase, domain 2"/>
    <property type="match status" value="1"/>
</dbReference>